<organism evidence="1 2">
    <name type="scientific">Herpetosiphon geysericola</name>
    <dbReference type="NCBI Taxonomy" id="70996"/>
    <lineage>
        <taxon>Bacteria</taxon>
        <taxon>Bacillati</taxon>
        <taxon>Chloroflexota</taxon>
        <taxon>Chloroflexia</taxon>
        <taxon>Herpetosiphonales</taxon>
        <taxon>Herpetosiphonaceae</taxon>
        <taxon>Herpetosiphon</taxon>
    </lineage>
</organism>
<dbReference type="AlphaFoldDB" id="A0A0P6XXG5"/>
<gene>
    <name evidence="1" type="ORF">SE18_23585</name>
</gene>
<name>A0A0P6XXG5_9CHLR</name>
<evidence type="ECO:0000313" key="1">
    <source>
        <dbReference type="EMBL" id="KPL80604.1"/>
    </source>
</evidence>
<reference evidence="1 2" key="1">
    <citation type="submission" date="2015-07" db="EMBL/GenBank/DDBJ databases">
        <title>Whole genome sequence of Herpetosiphon geysericola DSM 7119.</title>
        <authorList>
            <person name="Hemp J."/>
            <person name="Ward L.M."/>
            <person name="Pace L.A."/>
            <person name="Fischer W.W."/>
        </authorList>
    </citation>
    <scope>NUCLEOTIDE SEQUENCE [LARGE SCALE GENOMIC DNA]</scope>
    <source>
        <strain evidence="1 2">DSM 7119</strain>
    </source>
</reference>
<dbReference type="Proteomes" id="UP000050277">
    <property type="component" value="Unassembled WGS sequence"/>
</dbReference>
<accession>A0A0P6XXG5</accession>
<sequence length="256" mass="27919">MSWIVTIGLTQMQEQLVRETNATVIATSTVFAAEYQLLALLDCETPNPGVLLCRAVDSHGVATWLLGAALAIQMHAGVLQRCVMAVLDEELATIVHQEVVPGLQVLAPLLPTVLTPLLETLPLLGAPTTSTQHAAATYRALRRSLPLVLDTRPTAPRSTWTLEEIMLVLSVVSGRMTRMPLAIQARLDVIGGIVGFRRWLRVQAQDGQWLKEQQQILLGLAQGKSYSELSYSIGRSRDWVSRMVRSQVAPALAAAL</sequence>
<protein>
    <submittedName>
        <fullName evidence="1">Uncharacterized protein</fullName>
    </submittedName>
</protein>
<dbReference type="RefSeq" id="WP_054536929.1">
    <property type="nucleotide sequence ID" value="NZ_LGKP01000037.1"/>
</dbReference>
<keyword evidence="2" id="KW-1185">Reference proteome</keyword>
<comment type="caution">
    <text evidence="1">The sequence shown here is derived from an EMBL/GenBank/DDBJ whole genome shotgun (WGS) entry which is preliminary data.</text>
</comment>
<dbReference type="OrthoDB" id="9822494at2"/>
<dbReference type="EMBL" id="LGKP01000037">
    <property type="protein sequence ID" value="KPL80604.1"/>
    <property type="molecule type" value="Genomic_DNA"/>
</dbReference>
<proteinExistence type="predicted"/>
<evidence type="ECO:0000313" key="2">
    <source>
        <dbReference type="Proteomes" id="UP000050277"/>
    </source>
</evidence>